<sequence>MSLIDRYVLREWVGALALVLGATMGLLLMASMVDDLTDLQAVGAGLVDICFYFLIKLPSFLSVVLNLSVLLSLLFTLGRLHRNLEITAMRAAGMGFFRITRMIWGAGLVLCAATWYLNGTVIPWSVETSRAILQDLRVQGQGKVESADKVEAVYSVAFDNRRENRMWFMNRFSRYTDRGYGVMVTELDRQRREKTRLQSREAWFDEETGSWVFVDGRETWIDPETGEVQRTLPFAEKAVRHYREDPKLMLVFDQKPQDLSFFELERVMAFHRAADDPKVQRYAVRYYGLLAETLGPLIIIALAVPFAVAGVRVNPAVGVSKSIGLFLVYFVLFKASTGLGGRALIDPVWAALAPNLIMLALGIVLMFRVR</sequence>
<keyword evidence="4 6" id="KW-1133">Transmembrane helix</keyword>
<evidence type="ECO:0000256" key="1">
    <source>
        <dbReference type="ARBA" id="ARBA00004651"/>
    </source>
</evidence>
<evidence type="ECO:0000256" key="2">
    <source>
        <dbReference type="ARBA" id="ARBA00022475"/>
    </source>
</evidence>
<evidence type="ECO:0000313" key="7">
    <source>
        <dbReference type="EMBL" id="WRQ87202.1"/>
    </source>
</evidence>
<dbReference type="RefSeq" id="WP_221029385.1">
    <property type="nucleotide sequence ID" value="NZ_CP139781.1"/>
</dbReference>
<dbReference type="PANTHER" id="PTHR33529:SF6">
    <property type="entry name" value="YJGP_YJGQ FAMILY PERMEASE"/>
    <property type="match status" value="1"/>
</dbReference>
<dbReference type="EMBL" id="CP139781">
    <property type="protein sequence ID" value="WRQ87202.1"/>
    <property type="molecule type" value="Genomic_DNA"/>
</dbReference>
<name>A0ABZ1C793_9BACT</name>
<proteinExistence type="predicted"/>
<evidence type="ECO:0000313" key="8">
    <source>
        <dbReference type="Proteomes" id="UP000738431"/>
    </source>
</evidence>
<keyword evidence="8" id="KW-1185">Reference proteome</keyword>
<dbReference type="Proteomes" id="UP000738431">
    <property type="component" value="Chromosome"/>
</dbReference>
<organism evidence="7 8">
    <name type="scientific">Actomonas aquatica</name>
    <dbReference type="NCBI Taxonomy" id="2866162"/>
    <lineage>
        <taxon>Bacteria</taxon>
        <taxon>Pseudomonadati</taxon>
        <taxon>Verrucomicrobiota</taxon>
        <taxon>Opitutia</taxon>
        <taxon>Opitutales</taxon>
        <taxon>Opitutaceae</taxon>
        <taxon>Actomonas</taxon>
    </lineage>
</organism>
<keyword evidence="3 6" id="KW-0812">Transmembrane</keyword>
<dbReference type="Pfam" id="PF03739">
    <property type="entry name" value="LptF_LptG"/>
    <property type="match status" value="1"/>
</dbReference>
<evidence type="ECO:0000256" key="6">
    <source>
        <dbReference type="SAM" id="Phobius"/>
    </source>
</evidence>
<keyword evidence="2" id="KW-1003">Cell membrane</keyword>
<feature type="transmembrane region" description="Helical" evidence="6">
    <location>
        <begin position="286"/>
        <end position="311"/>
    </location>
</feature>
<gene>
    <name evidence="7" type="ORF">K1X11_020510</name>
</gene>
<reference evidence="7 8" key="1">
    <citation type="submission" date="2023-12" db="EMBL/GenBank/DDBJ databases">
        <title>Description of an unclassified Opitutus bacterium of Verrucomicrobiota.</title>
        <authorList>
            <person name="Zhang D.-F."/>
        </authorList>
    </citation>
    <scope>NUCLEOTIDE SEQUENCE [LARGE SCALE GENOMIC DNA]</scope>
    <source>
        <strain evidence="7 8">WL0086</strain>
    </source>
</reference>
<protein>
    <submittedName>
        <fullName evidence="7">LptF/LptG family permease</fullName>
    </submittedName>
</protein>
<evidence type="ECO:0000256" key="3">
    <source>
        <dbReference type="ARBA" id="ARBA00022692"/>
    </source>
</evidence>
<keyword evidence="5 6" id="KW-0472">Membrane</keyword>
<comment type="subcellular location">
    <subcellularLocation>
        <location evidence="1">Cell membrane</location>
        <topology evidence="1">Multi-pass membrane protein</topology>
    </subcellularLocation>
</comment>
<accession>A0ABZ1C793</accession>
<feature type="transmembrane region" description="Helical" evidence="6">
    <location>
        <begin position="12"/>
        <end position="33"/>
    </location>
</feature>
<feature type="transmembrane region" description="Helical" evidence="6">
    <location>
        <begin position="99"/>
        <end position="117"/>
    </location>
</feature>
<evidence type="ECO:0000256" key="4">
    <source>
        <dbReference type="ARBA" id="ARBA00022989"/>
    </source>
</evidence>
<dbReference type="PANTHER" id="PTHR33529">
    <property type="entry name" value="SLR0882 PROTEIN-RELATED"/>
    <property type="match status" value="1"/>
</dbReference>
<feature type="transmembrane region" description="Helical" evidence="6">
    <location>
        <begin position="53"/>
        <end position="78"/>
    </location>
</feature>
<dbReference type="InterPro" id="IPR005495">
    <property type="entry name" value="LptG/LptF_permease"/>
</dbReference>
<feature type="transmembrane region" description="Helical" evidence="6">
    <location>
        <begin position="347"/>
        <end position="367"/>
    </location>
</feature>
<evidence type="ECO:0000256" key="5">
    <source>
        <dbReference type="ARBA" id="ARBA00023136"/>
    </source>
</evidence>